<dbReference type="SUPFAM" id="SSF56219">
    <property type="entry name" value="DNase I-like"/>
    <property type="match status" value="1"/>
</dbReference>
<dbReference type="Gene3D" id="3.60.10.10">
    <property type="entry name" value="Endonuclease/exonuclease/phosphatase"/>
    <property type="match status" value="1"/>
</dbReference>
<evidence type="ECO:0000313" key="4">
    <source>
        <dbReference type="Proteomes" id="UP000241890"/>
    </source>
</evidence>
<dbReference type="InParanoid" id="A0A2R5G0X1"/>
<proteinExistence type="predicted"/>
<feature type="compositionally biased region" description="Polar residues" evidence="1">
    <location>
        <begin position="137"/>
        <end position="147"/>
    </location>
</feature>
<reference evidence="3 4" key="1">
    <citation type="submission" date="2017-12" db="EMBL/GenBank/DDBJ databases">
        <title>Sequencing, de novo assembly and annotation of complete genome of a new Thraustochytrid species, strain FCC1311.</title>
        <authorList>
            <person name="Sedici K."/>
            <person name="Godart F."/>
            <person name="Aiese Cigliano R."/>
            <person name="Sanseverino W."/>
            <person name="Barakat M."/>
            <person name="Ortet P."/>
            <person name="Marechal E."/>
            <person name="Cagnac O."/>
            <person name="Amato A."/>
        </authorList>
    </citation>
    <scope>NUCLEOTIDE SEQUENCE [LARGE SCALE GENOMIC DNA]</scope>
</reference>
<feature type="domain" description="Endonuclease/exonuclease/phosphatase" evidence="2">
    <location>
        <begin position="6"/>
        <end position="136"/>
    </location>
</feature>
<dbReference type="GO" id="GO:0006506">
    <property type="term" value="P:GPI anchor biosynthetic process"/>
    <property type="evidence" value="ECO:0007669"/>
    <property type="project" value="TreeGrafter"/>
</dbReference>
<dbReference type="GO" id="GO:0016020">
    <property type="term" value="C:membrane"/>
    <property type="evidence" value="ECO:0007669"/>
    <property type="project" value="GOC"/>
</dbReference>
<dbReference type="Proteomes" id="UP000241890">
    <property type="component" value="Unassembled WGS sequence"/>
</dbReference>
<dbReference type="PANTHER" id="PTHR14859">
    <property type="entry name" value="CALCOFLUOR WHITE HYPERSENSITIVE PROTEIN PRECURSOR"/>
    <property type="match status" value="1"/>
</dbReference>
<dbReference type="Pfam" id="PF03372">
    <property type="entry name" value="Exo_endo_phos"/>
    <property type="match status" value="1"/>
</dbReference>
<dbReference type="GO" id="GO:0003824">
    <property type="term" value="F:catalytic activity"/>
    <property type="evidence" value="ECO:0007669"/>
    <property type="project" value="InterPro"/>
</dbReference>
<keyword evidence="4" id="KW-1185">Reference proteome</keyword>
<name>A0A2R5G0X1_9STRA</name>
<protein>
    <submittedName>
        <fullName evidence="3">Inositol phosphosphingolipids phospholipase C</fullName>
    </submittedName>
</protein>
<dbReference type="PANTHER" id="PTHR14859:SF16">
    <property type="entry name" value="ENDONUCLEASE_EXONUCLEASE_PHOSPHATASE DOMAIN-CONTAINING PROTEIN"/>
    <property type="match status" value="1"/>
</dbReference>
<dbReference type="AlphaFoldDB" id="A0A2R5G0X1"/>
<evidence type="ECO:0000259" key="2">
    <source>
        <dbReference type="Pfam" id="PF03372"/>
    </source>
</evidence>
<dbReference type="OrthoDB" id="387657at2759"/>
<organism evidence="3 4">
    <name type="scientific">Hondaea fermentalgiana</name>
    <dbReference type="NCBI Taxonomy" id="2315210"/>
    <lineage>
        <taxon>Eukaryota</taxon>
        <taxon>Sar</taxon>
        <taxon>Stramenopiles</taxon>
        <taxon>Bigyra</taxon>
        <taxon>Labyrinthulomycetes</taxon>
        <taxon>Thraustochytrida</taxon>
        <taxon>Thraustochytriidae</taxon>
        <taxon>Hondaea</taxon>
    </lineage>
</organism>
<dbReference type="InterPro" id="IPR051916">
    <property type="entry name" value="GPI-anchor_lipid_remodeler"/>
</dbReference>
<sequence length="147" mass="16262">MWNQTARDARYGRRLAILVDTIIKADADIVILQEVRFDTTFGIAHGPCQLEHLLQKLAYPYFVHQPAMGFVGNGFSYEGDEGVSILSRYPIIDSSYKLLSRQNGNGMPIAQIFAGDVNDEPGSPALEPLQGRGFRDNVSNSLDSTRS</sequence>
<accession>A0A2R5G0X1</accession>
<gene>
    <name evidence="3" type="ORF">FCC1311_008852</name>
</gene>
<dbReference type="InterPro" id="IPR005135">
    <property type="entry name" value="Endo/exonuclease/phosphatase"/>
</dbReference>
<dbReference type="EMBL" id="BEYU01000008">
    <property type="protein sequence ID" value="GBG24667.1"/>
    <property type="molecule type" value="Genomic_DNA"/>
</dbReference>
<evidence type="ECO:0000313" key="3">
    <source>
        <dbReference type="EMBL" id="GBG24667.1"/>
    </source>
</evidence>
<dbReference type="GO" id="GO:0005783">
    <property type="term" value="C:endoplasmic reticulum"/>
    <property type="evidence" value="ECO:0007669"/>
    <property type="project" value="TreeGrafter"/>
</dbReference>
<feature type="region of interest" description="Disordered" evidence="1">
    <location>
        <begin position="120"/>
        <end position="147"/>
    </location>
</feature>
<dbReference type="InterPro" id="IPR036691">
    <property type="entry name" value="Endo/exonu/phosph_ase_sf"/>
</dbReference>
<comment type="caution">
    <text evidence="3">The sequence shown here is derived from an EMBL/GenBank/DDBJ whole genome shotgun (WGS) entry which is preliminary data.</text>
</comment>
<evidence type="ECO:0000256" key="1">
    <source>
        <dbReference type="SAM" id="MobiDB-lite"/>
    </source>
</evidence>